<dbReference type="InterPro" id="IPR005135">
    <property type="entry name" value="Endo/exonuclease/phosphatase"/>
</dbReference>
<protein>
    <recommendedName>
        <fullName evidence="1">Endonuclease/exonuclease/phosphatase domain-containing protein</fullName>
    </recommendedName>
</protein>
<keyword evidence="3" id="KW-1185">Reference proteome</keyword>
<dbReference type="InterPro" id="IPR036691">
    <property type="entry name" value="Endo/exonu/phosph_ase_sf"/>
</dbReference>
<gene>
    <name evidence="2" type="ORF">E2C01_067726</name>
</gene>
<dbReference type="Gene3D" id="3.60.10.10">
    <property type="entry name" value="Endonuclease/exonuclease/phosphatase"/>
    <property type="match status" value="1"/>
</dbReference>
<dbReference type="Proteomes" id="UP000324222">
    <property type="component" value="Unassembled WGS sequence"/>
</dbReference>
<dbReference type="OrthoDB" id="6373033at2759"/>
<feature type="domain" description="Endonuclease/exonuclease/phosphatase" evidence="1">
    <location>
        <begin position="69"/>
        <end position="144"/>
    </location>
</feature>
<sequence>MEEAPSLSGYVSYIHRHRLLRNSVDDATTFQLFEVTVGGGCIRLCNVYSAPGGLNAATFLAPTIHGIAYIGDFNARHPSIGDLSGTVNRSGTRLLEYIRRNGLTSWDTAGATHARGGTLDHILTCGLVPSQVRCASVPALFSDHIGLSLLYSLPAAPAASAHTRTRIVIPPKYRPTYISYMTTLLPMLDLHCPDKLYSSLVDATHVFYIRYVSRPHIRRRSGAHTLDSRIAQAEGKAMQAGLAFQRQPNPETLHQYQLSRDDLVALQRCVQTDRGKS</sequence>
<reference evidence="2 3" key="1">
    <citation type="submission" date="2019-05" db="EMBL/GenBank/DDBJ databases">
        <title>Another draft genome of Portunus trituberculatus and its Hox gene families provides insights of decapod evolution.</title>
        <authorList>
            <person name="Jeong J.-H."/>
            <person name="Song I."/>
            <person name="Kim S."/>
            <person name="Choi T."/>
            <person name="Kim D."/>
            <person name="Ryu S."/>
            <person name="Kim W."/>
        </authorList>
    </citation>
    <scope>NUCLEOTIDE SEQUENCE [LARGE SCALE GENOMIC DNA]</scope>
    <source>
        <tissue evidence="2">Muscle</tissue>
    </source>
</reference>
<organism evidence="2 3">
    <name type="scientific">Portunus trituberculatus</name>
    <name type="common">Swimming crab</name>
    <name type="synonym">Neptunus trituberculatus</name>
    <dbReference type="NCBI Taxonomy" id="210409"/>
    <lineage>
        <taxon>Eukaryota</taxon>
        <taxon>Metazoa</taxon>
        <taxon>Ecdysozoa</taxon>
        <taxon>Arthropoda</taxon>
        <taxon>Crustacea</taxon>
        <taxon>Multicrustacea</taxon>
        <taxon>Malacostraca</taxon>
        <taxon>Eumalacostraca</taxon>
        <taxon>Eucarida</taxon>
        <taxon>Decapoda</taxon>
        <taxon>Pleocyemata</taxon>
        <taxon>Brachyura</taxon>
        <taxon>Eubrachyura</taxon>
        <taxon>Portunoidea</taxon>
        <taxon>Portunidae</taxon>
        <taxon>Portuninae</taxon>
        <taxon>Portunus</taxon>
    </lineage>
</organism>
<comment type="caution">
    <text evidence="2">The sequence shown here is derived from an EMBL/GenBank/DDBJ whole genome shotgun (WGS) entry which is preliminary data.</text>
</comment>
<proteinExistence type="predicted"/>
<evidence type="ECO:0000259" key="1">
    <source>
        <dbReference type="Pfam" id="PF03372"/>
    </source>
</evidence>
<evidence type="ECO:0000313" key="3">
    <source>
        <dbReference type="Proteomes" id="UP000324222"/>
    </source>
</evidence>
<accession>A0A5B7HUF7</accession>
<dbReference type="GO" id="GO:0003824">
    <property type="term" value="F:catalytic activity"/>
    <property type="evidence" value="ECO:0007669"/>
    <property type="project" value="InterPro"/>
</dbReference>
<dbReference type="EMBL" id="VSRR010036707">
    <property type="protein sequence ID" value="MPC73399.1"/>
    <property type="molecule type" value="Genomic_DNA"/>
</dbReference>
<evidence type="ECO:0000313" key="2">
    <source>
        <dbReference type="EMBL" id="MPC73399.1"/>
    </source>
</evidence>
<dbReference type="Pfam" id="PF03372">
    <property type="entry name" value="Exo_endo_phos"/>
    <property type="match status" value="1"/>
</dbReference>
<dbReference type="SUPFAM" id="SSF56219">
    <property type="entry name" value="DNase I-like"/>
    <property type="match status" value="1"/>
</dbReference>
<dbReference type="AlphaFoldDB" id="A0A5B7HUF7"/>
<name>A0A5B7HUF7_PORTR</name>